<dbReference type="InterPro" id="IPR009003">
    <property type="entry name" value="Peptidase_S1_PA"/>
</dbReference>
<feature type="domain" description="Peptidase S1" evidence="4">
    <location>
        <begin position="34"/>
        <end position="298"/>
    </location>
</feature>
<organism evidence="5 6">
    <name type="scientific">Photobacterium leiognathi subsp. mandapamensis</name>
    <name type="common">Photobacterium mandapamensis</name>
    <dbReference type="NCBI Taxonomy" id="48408"/>
    <lineage>
        <taxon>Bacteria</taxon>
        <taxon>Pseudomonadati</taxon>
        <taxon>Pseudomonadota</taxon>
        <taxon>Gammaproteobacteria</taxon>
        <taxon>Vibrionales</taxon>
        <taxon>Vibrionaceae</taxon>
        <taxon>Photobacterium</taxon>
    </lineage>
</organism>
<name>A0A2T3KUF1_PHOLD</name>
<keyword evidence="2 5" id="KW-0645">Protease</keyword>
<dbReference type="EMBL" id="PYNS01000012">
    <property type="protein sequence ID" value="PSV10395.1"/>
    <property type="molecule type" value="Genomic_DNA"/>
</dbReference>
<evidence type="ECO:0000313" key="5">
    <source>
        <dbReference type="EMBL" id="PSV10395.1"/>
    </source>
</evidence>
<dbReference type="InterPro" id="IPR043504">
    <property type="entry name" value="Peptidase_S1_PA_chymotrypsin"/>
</dbReference>
<dbReference type="Gene3D" id="2.40.10.10">
    <property type="entry name" value="Trypsin-like serine proteases"/>
    <property type="match status" value="2"/>
</dbReference>
<dbReference type="InterPro" id="IPR033116">
    <property type="entry name" value="TRYPSIN_SER"/>
</dbReference>
<keyword evidence="3" id="KW-0732">Signal</keyword>
<dbReference type="GO" id="GO:0006508">
    <property type="term" value="P:proteolysis"/>
    <property type="evidence" value="ECO:0007669"/>
    <property type="project" value="UniProtKB-KW"/>
</dbReference>
<dbReference type="PROSITE" id="PS00135">
    <property type="entry name" value="TRYPSIN_SER"/>
    <property type="match status" value="1"/>
</dbReference>
<dbReference type="InterPro" id="IPR051487">
    <property type="entry name" value="Ser/Thr_Proteases_Immune/Dev"/>
</dbReference>
<evidence type="ECO:0000256" key="1">
    <source>
        <dbReference type="ARBA" id="ARBA00023157"/>
    </source>
</evidence>
<dbReference type="InterPro" id="IPR001254">
    <property type="entry name" value="Trypsin_dom"/>
</dbReference>
<dbReference type="PANTHER" id="PTHR24256">
    <property type="entry name" value="TRYPTASE-RELATED"/>
    <property type="match status" value="1"/>
</dbReference>
<comment type="caution">
    <text evidence="5">The sequence shown here is derived from an EMBL/GenBank/DDBJ whole genome shotgun (WGS) entry which is preliminary data.</text>
</comment>
<dbReference type="RefSeq" id="WP_107185181.1">
    <property type="nucleotide sequence ID" value="NZ_JAWQGC010000001.1"/>
</dbReference>
<dbReference type="SUPFAM" id="SSF50494">
    <property type="entry name" value="Trypsin-like serine proteases"/>
    <property type="match status" value="1"/>
</dbReference>
<dbReference type="GO" id="GO:0004252">
    <property type="term" value="F:serine-type endopeptidase activity"/>
    <property type="evidence" value="ECO:0007669"/>
    <property type="project" value="InterPro"/>
</dbReference>
<feature type="signal peptide" evidence="3">
    <location>
        <begin position="1"/>
        <end position="24"/>
    </location>
</feature>
<feature type="chain" id="PRO_5015399801" evidence="3">
    <location>
        <begin position="25"/>
        <end position="374"/>
    </location>
</feature>
<keyword evidence="2" id="KW-0720">Serine protease</keyword>
<gene>
    <name evidence="5" type="ORF">C0W93_11770</name>
</gene>
<sequence>MKIQFWVKYIFISFFFFIGSNSYAHTNSQPIAKAINGTDVTLYAPLLLPWQAALKQKHFDSISCGAVVISEYWLLTAAHCNSSDIDDVAIVGTSRIEDGNFTNLDERFFFSVIKRINHSDYNEANFLNDIALFRVDRSLFDVAQPIKIVTNDEQIMADLTFDNSWTTNADSPVTAIASGWGDTLKDSYPTTLQLITLAGVPDDQCVGLNIDDQYMVCADSNINGLIKDVCSGDSGGPLIWQNKQASADSDMGVRLIGLTSNGARCSSRSSSPENQYHQLTGQYTQVSTYREWIENQIQAYDNNPNFSLDDDSLRPTISVDPFAVAKELPTERDSIQTVVTVAAEQNSGGGAITWFNILIGLTVLSWRQHPGKSH</sequence>
<dbReference type="InterPro" id="IPR018114">
    <property type="entry name" value="TRYPSIN_HIS"/>
</dbReference>
<dbReference type="AlphaFoldDB" id="A0A2T3KUF1"/>
<dbReference type="CDD" id="cd00190">
    <property type="entry name" value="Tryp_SPc"/>
    <property type="match status" value="1"/>
</dbReference>
<dbReference type="InterPro" id="IPR001314">
    <property type="entry name" value="Peptidase_S1A"/>
</dbReference>
<reference evidence="5 6" key="1">
    <citation type="submission" date="2018-03" db="EMBL/GenBank/DDBJ databases">
        <title>Whole genome sequencing of Histamine producing bacteria.</title>
        <authorList>
            <person name="Butler K."/>
        </authorList>
    </citation>
    <scope>NUCLEOTIDE SEQUENCE [LARGE SCALE GENOMIC DNA]</scope>
    <source>
        <strain evidence="5 6">Res.4.1</strain>
    </source>
</reference>
<accession>A0A2T3KUF1</accession>
<evidence type="ECO:0000256" key="3">
    <source>
        <dbReference type="SAM" id="SignalP"/>
    </source>
</evidence>
<evidence type="ECO:0000259" key="4">
    <source>
        <dbReference type="PROSITE" id="PS50240"/>
    </source>
</evidence>
<dbReference type="Proteomes" id="UP000240530">
    <property type="component" value="Unassembled WGS sequence"/>
</dbReference>
<evidence type="ECO:0000256" key="2">
    <source>
        <dbReference type="RuleBase" id="RU363034"/>
    </source>
</evidence>
<dbReference type="PROSITE" id="PS00134">
    <property type="entry name" value="TRYPSIN_HIS"/>
    <property type="match status" value="1"/>
</dbReference>
<protein>
    <submittedName>
        <fullName evidence="5">Serine protease</fullName>
    </submittedName>
</protein>
<dbReference type="Pfam" id="PF00089">
    <property type="entry name" value="Trypsin"/>
    <property type="match status" value="1"/>
</dbReference>
<dbReference type="PRINTS" id="PR00722">
    <property type="entry name" value="CHYMOTRYPSIN"/>
</dbReference>
<evidence type="ECO:0000313" key="6">
    <source>
        <dbReference type="Proteomes" id="UP000240530"/>
    </source>
</evidence>
<keyword evidence="1" id="KW-1015">Disulfide bond</keyword>
<dbReference type="PROSITE" id="PS50240">
    <property type="entry name" value="TRYPSIN_DOM"/>
    <property type="match status" value="1"/>
</dbReference>
<dbReference type="SMART" id="SM00020">
    <property type="entry name" value="Tryp_SPc"/>
    <property type="match status" value="1"/>
</dbReference>
<keyword evidence="2" id="KW-0378">Hydrolase</keyword>
<proteinExistence type="predicted"/>